<comment type="caution">
    <text evidence="5">The sequence shown here is derived from an EMBL/GenBank/DDBJ whole genome shotgun (WGS) entry which is preliminary data.</text>
</comment>
<dbReference type="Pfam" id="PF23658">
    <property type="entry name" value="PDZ_CPAF_rel"/>
    <property type="match status" value="1"/>
</dbReference>
<keyword evidence="2" id="KW-0732">Signal</keyword>
<dbReference type="STRING" id="708187.A0A1Q8S5W4"/>
<feature type="domain" description="Tail specific protease" evidence="3">
    <location>
        <begin position="389"/>
        <end position="545"/>
    </location>
</feature>
<dbReference type="AlphaFoldDB" id="A0A1Q8S5W4"/>
<evidence type="ECO:0000259" key="4">
    <source>
        <dbReference type="Pfam" id="PF23658"/>
    </source>
</evidence>
<dbReference type="Proteomes" id="UP000186583">
    <property type="component" value="Unassembled WGS sequence"/>
</dbReference>
<dbReference type="InterPro" id="IPR005151">
    <property type="entry name" value="Tail-specific_protease"/>
</dbReference>
<dbReference type="Pfam" id="PF03572">
    <property type="entry name" value="Peptidase_S41"/>
    <property type="match status" value="1"/>
</dbReference>
<feature type="region of interest" description="Disordered" evidence="1">
    <location>
        <begin position="305"/>
        <end position="336"/>
    </location>
</feature>
<name>A0A1Q8S5W4_9PEZI</name>
<organism evidence="5 6">
    <name type="scientific">Colletotrichum chlorophyti</name>
    <dbReference type="NCBI Taxonomy" id="708187"/>
    <lineage>
        <taxon>Eukaryota</taxon>
        <taxon>Fungi</taxon>
        <taxon>Dikarya</taxon>
        <taxon>Ascomycota</taxon>
        <taxon>Pezizomycotina</taxon>
        <taxon>Sordariomycetes</taxon>
        <taxon>Hypocreomycetidae</taxon>
        <taxon>Glomerellales</taxon>
        <taxon>Glomerellaceae</taxon>
        <taxon>Colletotrichum</taxon>
    </lineage>
</organism>
<protein>
    <submittedName>
        <fullName evidence="5">Uncharacterized protein</fullName>
    </submittedName>
</protein>
<proteinExistence type="predicted"/>
<feature type="domain" description="CPAF-like PDZ" evidence="4">
    <location>
        <begin position="171"/>
        <end position="288"/>
    </location>
</feature>
<keyword evidence="6" id="KW-1185">Reference proteome</keyword>
<dbReference type="EMBL" id="MPGH01000014">
    <property type="protein sequence ID" value="OLN96848.1"/>
    <property type="molecule type" value="Genomic_DNA"/>
</dbReference>
<dbReference type="InterPro" id="IPR056186">
    <property type="entry name" value="PDZ_CPAF-rel"/>
</dbReference>
<reference evidence="5 6" key="1">
    <citation type="submission" date="2016-11" db="EMBL/GenBank/DDBJ databases">
        <title>Draft Genome Assembly of Colletotrichum chlorophyti a pathogen of herbaceous plants.</title>
        <authorList>
            <person name="Gan P."/>
            <person name="Narusaka M."/>
            <person name="Tsushima A."/>
            <person name="Narusaka Y."/>
            <person name="Takano Y."/>
            <person name="Shirasu K."/>
        </authorList>
    </citation>
    <scope>NUCLEOTIDE SEQUENCE [LARGE SCALE GENOMIC DNA]</scope>
    <source>
        <strain evidence="5 6">NTL11</strain>
    </source>
</reference>
<evidence type="ECO:0000259" key="3">
    <source>
        <dbReference type="Pfam" id="PF03572"/>
    </source>
</evidence>
<dbReference type="InterPro" id="IPR029045">
    <property type="entry name" value="ClpP/crotonase-like_dom_sf"/>
</dbReference>
<evidence type="ECO:0000313" key="6">
    <source>
        <dbReference type="Proteomes" id="UP000186583"/>
    </source>
</evidence>
<dbReference type="GO" id="GO:0008236">
    <property type="term" value="F:serine-type peptidase activity"/>
    <property type="evidence" value="ECO:0007669"/>
    <property type="project" value="InterPro"/>
</dbReference>
<gene>
    <name evidence="5" type="ORF">CCHL11_02343</name>
</gene>
<dbReference type="InterPro" id="IPR052766">
    <property type="entry name" value="S41A_metabolite_peptidase"/>
</dbReference>
<sequence>MRSSLIWALTLAGTATSAAIKPTPATTTAVSTSIAPQQTASADSACGAAKAAAESYLAGHENATVAVISPSVAYACLSSVAVDKKRDLDLLNYLEPYVAFQSTLEPLADPPEGYLIPGIDVIGGFGQIRAKLSKDEYKSQLEFALELQRLFVLASDGHFAYRPAILSIFNFRSRNQLVSVSDDGISLPRVYLASDFRKSVVNNTDVYDVESIDGVPVVDWLEAQSYRMSYQDPDAKYNALFTNPASRVQDGGDSFTVRYARQTPDEQIIKFTNGSTYTDRPVALIATDNVPFIGSAESIHEEFEVPVTTTSSTTTATASAEPSRSSSASPTSTQVPGYPLPVAKHKSDWIAGYFLNGTEYKDTAVLAVLAFSPWNVPAAELDVELEMLEANRVVAEFLKKAKETGKNKLIVDVQGNGGGLIAAGFQLYSQLFPKVTDVWDGNRLRANPALNALGLTAEVSSPVILAREIVTAYLDEDRKPYADWKDVYGPEFVGNQNVTNLLRYNQTQFGFPKNTVGQVFEPENMVVVTDGTCGSTCTIFTGLLVREQGVRTIALGGRPLEAPMQAVGGVEGVEVIEYAQLRQVVRKVAIDAVGARTAGLLQKIDDAGLLPSMGEPPLLPGLEFAGAFNYRNAYSRNNVDGYPEQFVYEAAHCRLFYTPAMITNPVAIWNRTADVAWNKGKCVSGSTANSDATIGDDTIPFSKNVISKVEVYEGPGSLLYKGDYERPSPYIPTRAGTKRSIADNLEGLENFEYVYRPRIGDIKESIELDIPEGWEYERKKAALG</sequence>
<feature type="chain" id="PRO_5012480561" evidence="2">
    <location>
        <begin position="20"/>
        <end position="784"/>
    </location>
</feature>
<dbReference type="GO" id="GO:0006508">
    <property type="term" value="P:proteolysis"/>
    <property type="evidence" value="ECO:0007669"/>
    <property type="project" value="InterPro"/>
</dbReference>
<dbReference type="PANTHER" id="PTHR37049:SF4">
    <property type="entry name" value="RHODANESE DOMAIN-CONTAINING PROTEIN"/>
    <property type="match status" value="1"/>
</dbReference>
<dbReference type="OrthoDB" id="27214at2759"/>
<evidence type="ECO:0000313" key="5">
    <source>
        <dbReference type="EMBL" id="OLN96848.1"/>
    </source>
</evidence>
<feature type="compositionally biased region" description="Low complexity" evidence="1">
    <location>
        <begin position="308"/>
        <end position="333"/>
    </location>
</feature>
<evidence type="ECO:0000256" key="1">
    <source>
        <dbReference type="SAM" id="MobiDB-lite"/>
    </source>
</evidence>
<dbReference type="PANTHER" id="PTHR37049">
    <property type="entry name" value="PEPTIDASE S41 FAMILY PROTEIN"/>
    <property type="match status" value="1"/>
</dbReference>
<feature type="signal peptide" evidence="2">
    <location>
        <begin position="1"/>
        <end position="19"/>
    </location>
</feature>
<dbReference type="SUPFAM" id="SSF52096">
    <property type="entry name" value="ClpP/crotonase"/>
    <property type="match status" value="1"/>
</dbReference>
<dbReference type="Gene3D" id="3.90.226.10">
    <property type="entry name" value="2-enoyl-CoA Hydratase, Chain A, domain 1"/>
    <property type="match status" value="1"/>
</dbReference>
<accession>A0A1Q8S5W4</accession>
<evidence type="ECO:0000256" key="2">
    <source>
        <dbReference type="SAM" id="SignalP"/>
    </source>
</evidence>